<comment type="caution">
    <text evidence="2">The sequence shown here is derived from an EMBL/GenBank/DDBJ whole genome shotgun (WGS) entry which is preliminary data.</text>
</comment>
<dbReference type="Pfam" id="PF10966">
    <property type="entry name" value="DUF2768"/>
    <property type="match status" value="1"/>
</dbReference>
<sequence length="65" mass="7125">MSAAMMNMWISFAGMGLMIFSVFAIYVSRYKFKNVVLKAISALLAYACMIIGGLIMVYIVFSGPA</sequence>
<proteinExistence type="predicted"/>
<feature type="transmembrane region" description="Helical" evidence="1">
    <location>
        <begin position="6"/>
        <end position="27"/>
    </location>
</feature>
<reference evidence="3" key="1">
    <citation type="submission" date="2016-05" db="EMBL/GenBank/DDBJ databases">
        <authorList>
            <person name="Liu B."/>
            <person name="Wang J."/>
            <person name="Zhu Y."/>
            <person name="Liu G."/>
            <person name="Chen Q."/>
            <person name="Chen Z."/>
            <person name="Lan J."/>
            <person name="Che J."/>
            <person name="Ge C."/>
            <person name="Shi H."/>
            <person name="Pan Z."/>
            <person name="Liu X."/>
        </authorList>
    </citation>
    <scope>NUCLEOTIDE SEQUENCE [LARGE SCALE GENOMIC DNA]</scope>
    <source>
        <strain evidence="3">FJAT-27215</strain>
    </source>
</reference>
<keyword evidence="1" id="KW-0472">Membrane</keyword>
<evidence type="ECO:0000256" key="1">
    <source>
        <dbReference type="SAM" id="Phobius"/>
    </source>
</evidence>
<gene>
    <name evidence="2" type="ORF">A8F95_03370</name>
</gene>
<dbReference type="Proteomes" id="UP000092578">
    <property type="component" value="Unassembled WGS sequence"/>
</dbReference>
<dbReference type="InterPro" id="IPR020076">
    <property type="entry name" value="DUF2768"/>
</dbReference>
<keyword evidence="1" id="KW-0812">Transmembrane</keyword>
<dbReference type="EMBL" id="MAYT01000001">
    <property type="protein sequence ID" value="OCA92743.1"/>
    <property type="molecule type" value="Genomic_DNA"/>
</dbReference>
<evidence type="ECO:0008006" key="4">
    <source>
        <dbReference type="Google" id="ProtNLM"/>
    </source>
</evidence>
<organism evidence="2 3">
    <name type="scientific">Pseudobacillus wudalianchiensis</name>
    <dbReference type="NCBI Taxonomy" id="1743143"/>
    <lineage>
        <taxon>Bacteria</taxon>
        <taxon>Bacillati</taxon>
        <taxon>Bacillota</taxon>
        <taxon>Bacilli</taxon>
        <taxon>Bacillales</taxon>
        <taxon>Bacillaceae</taxon>
        <taxon>Pseudobacillus</taxon>
    </lineage>
</organism>
<evidence type="ECO:0000313" key="2">
    <source>
        <dbReference type="EMBL" id="OCA92743.1"/>
    </source>
</evidence>
<keyword evidence="3" id="KW-1185">Reference proteome</keyword>
<name>A0A1B9B9I5_9BACI</name>
<keyword evidence="1" id="KW-1133">Transmembrane helix</keyword>
<feature type="transmembrane region" description="Helical" evidence="1">
    <location>
        <begin position="39"/>
        <end position="61"/>
    </location>
</feature>
<evidence type="ECO:0000313" key="3">
    <source>
        <dbReference type="Proteomes" id="UP000092578"/>
    </source>
</evidence>
<protein>
    <recommendedName>
        <fullName evidence="4">DUF2768 domain-containing protein</fullName>
    </recommendedName>
</protein>
<dbReference type="AlphaFoldDB" id="A0A1B9B9I5"/>
<accession>A0A1B9B9I5</accession>